<dbReference type="EMBL" id="VNHW01000001">
    <property type="protein sequence ID" value="TYP90468.1"/>
    <property type="molecule type" value="Genomic_DNA"/>
</dbReference>
<dbReference type="RefSeq" id="WP_166531249.1">
    <property type="nucleotide sequence ID" value="NZ_VNHW01000001.1"/>
</dbReference>
<dbReference type="SUPFAM" id="SSF53597">
    <property type="entry name" value="Dihydrofolate reductase-like"/>
    <property type="match status" value="1"/>
</dbReference>
<evidence type="ECO:0000313" key="2">
    <source>
        <dbReference type="EMBL" id="TYP90468.1"/>
    </source>
</evidence>
<comment type="caution">
    <text evidence="2">The sequence shown here is derived from an EMBL/GenBank/DDBJ whole genome shotgun (WGS) entry which is preliminary data.</text>
</comment>
<keyword evidence="3" id="KW-1185">Reference proteome</keyword>
<dbReference type="AlphaFoldDB" id="A0A5S5D593"/>
<dbReference type="Gene3D" id="3.40.430.10">
    <property type="entry name" value="Dihydrofolate Reductase, subunit A"/>
    <property type="match status" value="1"/>
</dbReference>
<feature type="domain" description="Bacterial bifunctional deaminase-reductase C-terminal" evidence="1">
    <location>
        <begin position="79"/>
        <end position="160"/>
    </location>
</feature>
<dbReference type="InterPro" id="IPR002734">
    <property type="entry name" value="RibDG_C"/>
</dbReference>
<accession>A0A5S5D593</accession>
<name>A0A5S5D593_9ACTN</name>
<evidence type="ECO:0000313" key="3">
    <source>
        <dbReference type="Proteomes" id="UP000322499"/>
    </source>
</evidence>
<dbReference type="Pfam" id="PF01872">
    <property type="entry name" value="RibD_C"/>
    <property type="match status" value="1"/>
</dbReference>
<organism evidence="2 3">
    <name type="scientific">Blastococcus xanthinilyticus</name>
    <dbReference type="NCBI Taxonomy" id="1564164"/>
    <lineage>
        <taxon>Bacteria</taxon>
        <taxon>Bacillati</taxon>
        <taxon>Actinomycetota</taxon>
        <taxon>Actinomycetes</taxon>
        <taxon>Geodermatophilales</taxon>
        <taxon>Geodermatophilaceae</taxon>
        <taxon>Blastococcus</taxon>
    </lineage>
</organism>
<reference evidence="2 3" key="1">
    <citation type="submission" date="2019-07" db="EMBL/GenBank/DDBJ databases">
        <title>Genomic Encyclopedia of Archaeal and Bacterial Type Strains, Phase II (KMG-II): from individual species to whole genera.</title>
        <authorList>
            <person name="Goeker M."/>
        </authorList>
    </citation>
    <scope>NUCLEOTIDE SEQUENCE [LARGE SCALE GENOMIC DNA]</scope>
    <source>
        <strain evidence="2 3">DSM 46842</strain>
    </source>
</reference>
<evidence type="ECO:0000259" key="1">
    <source>
        <dbReference type="Pfam" id="PF01872"/>
    </source>
</evidence>
<dbReference type="GO" id="GO:0008703">
    <property type="term" value="F:5-amino-6-(5-phosphoribosylamino)uracil reductase activity"/>
    <property type="evidence" value="ECO:0007669"/>
    <property type="project" value="InterPro"/>
</dbReference>
<dbReference type="GO" id="GO:0009231">
    <property type="term" value="P:riboflavin biosynthetic process"/>
    <property type="evidence" value="ECO:0007669"/>
    <property type="project" value="InterPro"/>
</dbReference>
<dbReference type="Proteomes" id="UP000322499">
    <property type="component" value="Unassembled WGS sequence"/>
</dbReference>
<sequence>MHDTSPRTADGKVLWHFSMSLDGFVAGPGHAMDWMPEATNRPGLIEEYVATTGAVLGGRDGWDAFPHAGAVYGGAWSGPVFVLTSHPEDAEPAEGVTFLSCDVAEAVEIARRAAGGKNVEVLSPSIGRQLLERGLLDEMDLHVLPVLLGDGVRLYDNPGGSPVPLEFVNGGPLEEVNLRYRRPGG</sequence>
<protein>
    <submittedName>
        <fullName evidence="2">Dihydrofolate reductase</fullName>
    </submittedName>
</protein>
<proteinExistence type="predicted"/>
<dbReference type="InterPro" id="IPR024072">
    <property type="entry name" value="DHFR-like_dom_sf"/>
</dbReference>
<gene>
    <name evidence="2" type="ORF">BD833_101186</name>
</gene>